<dbReference type="EMBL" id="MSCJ01000001">
    <property type="protein sequence ID" value="PQJ66704.1"/>
    <property type="molecule type" value="Genomic_DNA"/>
</dbReference>
<organism evidence="2 3">
    <name type="scientific">Photobacterium angustum</name>
    <dbReference type="NCBI Taxonomy" id="661"/>
    <lineage>
        <taxon>Bacteria</taxon>
        <taxon>Pseudomonadati</taxon>
        <taxon>Pseudomonadota</taxon>
        <taxon>Gammaproteobacteria</taxon>
        <taxon>Vibrionales</taxon>
        <taxon>Vibrionaceae</taxon>
        <taxon>Photobacterium</taxon>
    </lineage>
</organism>
<keyword evidence="1" id="KW-1133">Transmembrane helix</keyword>
<proteinExistence type="predicted"/>
<dbReference type="Proteomes" id="UP000238730">
    <property type="component" value="Unassembled WGS sequence"/>
</dbReference>
<dbReference type="OrthoDB" id="5878458at2"/>
<gene>
    <name evidence="2" type="ORF">BTO08_04375</name>
</gene>
<keyword evidence="1" id="KW-0472">Membrane</keyword>
<sequence length="76" mass="8818">MLDTYISYIKILATDFAKYFLATVLVIGIKGELFNIGLRIWSDNEMSFYEDGLWQITLILSFLITCCVMIHKYAPE</sequence>
<evidence type="ECO:0000313" key="3">
    <source>
        <dbReference type="Proteomes" id="UP000238730"/>
    </source>
</evidence>
<keyword evidence="1" id="KW-0812">Transmembrane</keyword>
<accession>A0A2S7VYN9</accession>
<dbReference type="AlphaFoldDB" id="A0A2S7VYN9"/>
<reference evidence="2 3" key="1">
    <citation type="submission" date="2016-12" db="EMBL/GenBank/DDBJ databases">
        <title>Diversity of luminous bacteria.</title>
        <authorList>
            <person name="Yoshizawa S."/>
            <person name="Kogure K."/>
        </authorList>
    </citation>
    <scope>NUCLEOTIDE SEQUENCE [LARGE SCALE GENOMIC DNA]</scope>
    <source>
        <strain evidence="2 3">LC1-200</strain>
    </source>
</reference>
<feature type="transmembrane region" description="Helical" evidence="1">
    <location>
        <begin position="20"/>
        <end position="41"/>
    </location>
</feature>
<protein>
    <submittedName>
        <fullName evidence="2">Uncharacterized protein</fullName>
    </submittedName>
</protein>
<evidence type="ECO:0000256" key="1">
    <source>
        <dbReference type="SAM" id="Phobius"/>
    </source>
</evidence>
<name>A0A2S7VYN9_PHOAN</name>
<dbReference type="RefSeq" id="WP_005368295.1">
    <property type="nucleotide sequence ID" value="NZ_JAKJTG010000047.1"/>
</dbReference>
<comment type="caution">
    <text evidence="2">The sequence shown here is derived from an EMBL/GenBank/DDBJ whole genome shotgun (WGS) entry which is preliminary data.</text>
</comment>
<evidence type="ECO:0000313" key="2">
    <source>
        <dbReference type="EMBL" id="PQJ66704.1"/>
    </source>
</evidence>
<feature type="transmembrane region" description="Helical" evidence="1">
    <location>
        <begin position="53"/>
        <end position="74"/>
    </location>
</feature>